<name>A0A7J7J123_BUGNE</name>
<evidence type="ECO:0000313" key="3">
    <source>
        <dbReference type="Proteomes" id="UP000593567"/>
    </source>
</evidence>
<feature type="signal peptide" evidence="1">
    <location>
        <begin position="1"/>
        <end position="21"/>
    </location>
</feature>
<keyword evidence="1" id="KW-0732">Signal</keyword>
<evidence type="ECO:0000313" key="2">
    <source>
        <dbReference type="EMBL" id="KAF6019354.1"/>
    </source>
</evidence>
<dbReference type="EMBL" id="VXIV02003235">
    <property type="protein sequence ID" value="KAF6019354.1"/>
    <property type="molecule type" value="Genomic_DNA"/>
</dbReference>
<comment type="caution">
    <text evidence="2">The sequence shown here is derived from an EMBL/GenBank/DDBJ whole genome shotgun (WGS) entry which is preliminary data.</text>
</comment>
<dbReference type="Proteomes" id="UP000593567">
    <property type="component" value="Unassembled WGS sequence"/>
</dbReference>
<reference evidence="2" key="1">
    <citation type="submission" date="2020-06" db="EMBL/GenBank/DDBJ databases">
        <title>Draft genome of Bugula neritina, a colonial animal packing powerful symbionts and potential medicines.</title>
        <authorList>
            <person name="Rayko M."/>
        </authorList>
    </citation>
    <scope>NUCLEOTIDE SEQUENCE [LARGE SCALE GENOMIC DNA]</scope>
    <source>
        <strain evidence="2">Kwan_BN1</strain>
    </source>
</reference>
<dbReference type="AlphaFoldDB" id="A0A7J7J123"/>
<organism evidence="2 3">
    <name type="scientific">Bugula neritina</name>
    <name type="common">Brown bryozoan</name>
    <name type="synonym">Sertularia neritina</name>
    <dbReference type="NCBI Taxonomy" id="10212"/>
    <lineage>
        <taxon>Eukaryota</taxon>
        <taxon>Metazoa</taxon>
        <taxon>Spiralia</taxon>
        <taxon>Lophotrochozoa</taxon>
        <taxon>Bryozoa</taxon>
        <taxon>Gymnolaemata</taxon>
        <taxon>Cheilostomatida</taxon>
        <taxon>Flustrina</taxon>
        <taxon>Buguloidea</taxon>
        <taxon>Bugulidae</taxon>
        <taxon>Bugula</taxon>
    </lineage>
</organism>
<accession>A0A7J7J123</accession>
<evidence type="ECO:0000256" key="1">
    <source>
        <dbReference type="SAM" id="SignalP"/>
    </source>
</evidence>
<keyword evidence="3" id="KW-1185">Reference proteome</keyword>
<protein>
    <submittedName>
        <fullName evidence="2">Uncharacterized protein</fullName>
    </submittedName>
</protein>
<gene>
    <name evidence="2" type="ORF">EB796_022321</name>
</gene>
<proteinExistence type="predicted"/>
<sequence>MYLFVSVAVVPIILFSHPVLCSHFLGATVRFKTDPNNTNTATFFWKAGWIIGRGPCSDSACTAADIGRLGTNVDPWSGGGNIFNIIVIHAIFSNIITIHSILNSRCHEGCTDANDLVELAPPDYWITAVNTADNYEMGENQFTHTFASSGPFKVGSVLL</sequence>
<feature type="chain" id="PRO_5029592207" evidence="1">
    <location>
        <begin position="22"/>
        <end position="159"/>
    </location>
</feature>